<dbReference type="eggNOG" id="COG0407">
    <property type="taxonomic scope" value="Bacteria"/>
</dbReference>
<protein>
    <recommendedName>
        <fullName evidence="1">Uroporphyrinogen decarboxylase (URO-D) domain-containing protein</fullName>
    </recommendedName>
</protein>
<evidence type="ECO:0000313" key="3">
    <source>
        <dbReference type="Proteomes" id="UP000008457"/>
    </source>
</evidence>
<organism evidence="2 3">
    <name type="scientific">Mahella australiensis (strain DSM 15567 / CIP 107919 / 50-1 BON)</name>
    <dbReference type="NCBI Taxonomy" id="697281"/>
    <lineage>
        <taxon>Bacteria</taxon>
        <taxon>Bacillati</taxon>
        <taxon>Bacillota</taxon>
        <taxon>Clostridia</taxon>
        <taxon>Thermoanaerobacterales</taxon>
        <taxon>Thermoanaerobacterales Family IV. Incertae Sedis</taxon>
        <taxon>Mahella</taxon>
    </lineage>
</organism>
<reference evidence="2 3" key="2">
    <citation type="journal article" date="2011" name="Stand. Genomic Sci.">
        <title>Complete genome sequence of Mahella australiensis type strain (50-1 BON).</title>
        <authorList>
            <person name="Sikorski J."/>
            <person name="Teshima H."/>
            <person name="Nolan M."/>
            <person name="Lucas S."/>
            <person name="Hammon N."/>
            <person name="Deshpande S."/>
            <person name="Cheng J.F."/>
            <person name="Pitluck S."/>
            <person name="Liolios K."/>
            <person name="Pagani I."/>
            <person name="Ivanova N."/>
            <person name="Huntemann M."/>
            <person name="Mavromatis K."/>
            <person name="Ovchinikova G."/>
            <person name="Pati A."/>
            <person name="Tapia R."/>
            <person name="Han C."/>
            <person name="Goodwin L."/>
            <person name="Chen A."/>
            <person name="Palaniappan K."/>
            <person name="Land M."/>
            <person name="Hauser L."/>
            <person name="Ngatchou-Djao O.D."/>
            <person name="Rohde M."/>
            <person name="Pukall R."/>
            <person name="Spring S."/>
            <person name="Abt B."/>
            <person name="Goker M."/>
            <person name="Detter J.C."/>
            <person name="Woyke T."/>
            <person name="Bristow J."/>
            <person name="Markowitz V."/>
            <person name="Hugenholtz P."/>
            <person name="Eisen J.A."/>
            <person name="Kyrpides N.C."/>
            <person name="Klenk H.P."/>
            <person name="Lapidus A."/>
        </authorList>
    </citation>
    <scope>NUCLEOTIDE SEQUENCE [LARGE SCALE GENOMIC DNA]</scope>
    <source>
        <strain evidence="3">DSM 15567 / CIP 107919 / 50-1 BON</strain>
    </source>
</reference>
<dbReference type="SUPFAM" id="SSF51726">
    <property type="entry name" value="UROD/MetE-like"/>
    <property type="match status" value="1"/>
</dbReference>
<dbReference type="STRING" id="697281.Mahau_0728"/>
<evidence type="ECO:0000259" key="1">
    <source>
        <dbReference type="Pfam" id="PF01208"/>
    </source>
</evidence>
<dbReference type="GO" id="GO:0006779">
    <property type="term" value="P:porphyrin-containing compound biosynthetic process"/>
    <property type="evidence" value="ECO:0007669"/>
    <property type="project" value="InterPro"/>
</dbReference>
<dbReference type="Gene3D" id="3.20.20.210">
    <property type="match status" value="1"/>
</dbReference>
<dbReference type="InterPro" id="IPR038071">
    <property type="entry name" value="UROD/MetE-like_sf"/>
</dbReference>
<dbReference type="AlphaFoldDB" id="F4A126"/>
<accession>F4A126</accession>
<dbReference type="PANTHER" id="PTHR47099">
    <property type="entry name" value="METHYLCOBAMIDE:COM METHYLTRANSFERASE MTBA"/>
    <property type="match status" value="1"/>
</dbReference>
<dbReference type="InterPro" id="IPR000257">
    <property type="entry name" value="Uroporphyrinogen_deCOase"/>
</dbReference>
<dbReference type="PANTHER" id="PTHR47099:SF1">
    <property type="entry name" value="METHYLCOBAMIDE:COM METHYLTRANSFERASE MTBA"/>
    <property type="match status" value="1"/>
</dbReference>
<name>F4A126_MAHA5</name>
<dbReference type="InterPro" id="IPR052024">
    <property type="entry name" value="Methanogen_methyltrans"/>
</dbReference>
<dbReference type="EMBL" id="CP002360">
    <property type="protein sequence ID" value="AEE95929.1"/>
    <property type="molecule type" value="Genomic_DNA"/>
</dbReference>
<gene>
    <name evidence="2" type="ordered locus">Mahau_0728</name>
</gene>
<proteinExistence type="predicted"/>
<dbReference type="GO" id="GO:0004853">
    <property type="term" value="F:uroporphyrinogen decarboxylase activity"/>
    <property type="evidence" value="ECO:0007669"/>
    <property type="project" value="InterPro"/>
</dbReference>
<feature type="domain" description="Uroporphyrinogen decarboxylase (URO-D)" evidence="1">
    <location>
        <begin position="137"/>
        <end position="363"/>
    </location>
</feature>
<dbReference type="KEGG" id="mas:Mahau_0728"/>
<dbReference type="HOGENOM" id="CLU_705573_0_0_9"/>
<evidence type="ECO:0000313" key="2">
    <source>
        <dbReference type="EMBL" id="AEE95929.1"/>
    </source>
</evidence>
<reference evidence="3" key="1">
    <citation type="submission" date="2010-11" db="EMBL/GenBank/DDBJ databases">
        <title>The complete genome of Mahella australiensis DSM 15567.</title>
        <authorList>
            <consortium name="US DOE Joint Genome Institute (JGI-PGF)"/>
            <person name="Lucas S."/>
            <person name="Copeland A."/>
            <person name="Lapidus A."/>
            <person name="Bruce D."/>
            <person name="Goodwin L."/>
            <person name="Pitluck S."/>
            <person name="Kyrpides N."/>
            <person name="Mavromatis K."/>
            <person name="Pagani I."/>
            <person name="Ivanova N."/>
            <person name="Teshima H."/>
            <person name="Brettin T."/>
            <person name="Detter J.C."/>
            <person name="Han C."/>
            <person name="Tapia R."/>
            <person name="Land M."/>
            <person name="Hauser L."/>
            <person name="Markowitz V."/>
            <person name="Cheng J.-F."/>
            <person name="Hugenholtz P."/>
            <person name="Woyke T."/>
            <person name="Wu D."/>
            <person name="Spring S."/>
            <person name="Pukall R."/>
            <person name="Steenblock K."/>
            <person name="Schneider S."/>
            <person name="Klenk H.-P."/>
            <person name="Eisen J.A."/>
        </authorList>
    </citation>
    <scope>NUCLEOTIDE SEQUENCE [LARGE SCALE GENOMIC DNA]</scope>
    <source>
        <strain evidence="3">DSM 15567 / CIP 107919 / 50-1 BON</strain>
    </source>
</reference>
<sequence>MNEGPPGPSNMVRVGDKRMIQTVLSSRERLTRLFNGQDIDRIPIWLLAPYHRLGCYADIYDLECYKPIVDAIDKYCDTFDRRGFNMGFCYNGNPEIKWEHSEEDNAGNHIIKDILRYKDMSLMKYVSTGKDGTKVKPLIEDVDELKKIVDIPYVPPSPDVSKFFREQEELGDKGLMMVDIGDPLMPLYNLTSAENFSLWTATDYDKILSFLDAIYDRVLYAYKYLLDRNVGDVFFIVGAEFAGPPLVSPTKFRDLSVRYVKGIVDLIRGYGKKSIVHYHGNLYKVLAGMKEINPDGLHTIEAPPIGDCTITQAREALGKDMVLIGNIQYDDLVRKDKDEIEQMIKDAIGEGKSGRFILSPTAGPYETFINEKTVENYLAFINAGIRYGRVE</sequence>
<dbReference type="Proteomes" id="UP000008457">
    <property type="component" value="Chromosome"/>
</dbReference>
<keyword evidence="3" id="KW-1185">Reference proteome</keyword>
<dbReference type="Pfam" id="PF01208">
    <property type="entry name" value="URO-D"/>
    <property type="match status" value="1"/>
</dbReference>